<comment type="caution">
    <text evidence="1">The sequence shown here is derived from an EMBL/GenBank/DDBJ whole genome shotgun (WGS) entry which is preliminary data.</text>
</comment>
<dbReference type="Gene3D" id="1.10.150.240">
    <property type="entry name" value="Putative phosphatase, domain 2"/>
    <property type="match status" value="1"/>
</dbReference>
<name>A0ABS5J144_9BACT</name>
<dbReference type="PANTHER" id="PTHR43611:SF3">
    <property type="entry name" value="FLAVIN MONONUCLEOTIDE HYDROLASE 1, CHLOROPLATIC"/>
    <property type="match status" value="1"/>
</dbReference>
<sequence>MDKHAHITTLFLDIGGVLLTNGWDRAARKLAMQTYGLDAIEMEERHHLTFDTYEEGKLTLDEYLNRVVFYEDRSFTRKQFRDFMFAQSSPYPEMLEMVAALKAKYKLKIAIVNNEGRELNEHRIQHFNISSFVDFYISSCFVHFRKPDADIYKIALDIAQVKPAEVVYLEDRSMFVDVANGLGINGICHTDYASTLKKLEDFGLTL</sequence>
<keyword evidence="2" id="KW-1185">Reference proteome</keyword>
<evidence type="ECO:0000313" key="2">
    <source>
        <dbReference type="Proteomes" id="UP000676386"/>
    </source>
</evidence>
<dbReference type="SFLD" id="SFLDG01129">
    <property type="entry name" value="C1.5:_HAD__Beta-PGM__Phosphata"/>
    <property type="match status" value="1"/>
</dbReference>
<dbReference type="RefSeq" id="WP_211974005.1">
    <property type="nucleotide sequence ID" value="NZ_CBFHAM010000042.1"/>
</dbReference>
<dbReference type="InterPro" id="IPR036412">
    <property type="entry name" value="HAD-like_sf"/>
</dbReference>
<proteinExistence type="predicted"/>
<gene>
    <name evidence="1" type="ORF">KE626_16405</name>
</gene>
<dbReference type="Gene3D" id="3.40.50.1000">
    <property type="entry name" value="HAD superfamily/HAD-like"/>
    <property type="match status" value="1"/>
</dbReference>
<dbReference type="InterPro" id="IPR023214">
    <property type="entry name" value="HAD_sf"/>
</dbReference>
<dbReference type="EMBL" id="JAGTXB010000007">
    <property type="protein sequence ID" value="MBS0028904.1"/>
    <property type="molecule type" value="Genomic_DNA"/>
</dbReference>
<dbReference type="Proteomes" id="UP000676386">
    <property type="component" value="Unassembled WGS sequence"/>
</dbReference>
<protein>
    <submittedName>
        <fullName evidence="1">HAD family phosphatase</fullName>
    </submittedName>
</protein>
<dbReference type="Pfam" id="PF00702">
    <property type="entry name" value="Hydrolase"/>
    <property type="match status" value="1"/>
</dbReference>
<dbReference type="PANTHER" id="PTHR43611">
    <property type="entry name" value="ALPHA-D-GLUCOSE 1-PHOSPHATE PHOSPHATASE"/>
    <property type="match status" value="1"/>
</dbReference>
<dbReference type="SFLD" id="SFLDS00003">
    <property type="entry name" value="Haloacid_Dehalogenase"/>
    <property type="match status" value="1"/>
</dbReference>
<accession>A0ABS5J144</accession>
<evidence type="ECO:0000313" key="1">
    <source>
        <dbReference type="EMBL" id="MBS0028904.1"/>
    </source>
</evidence>
<dbReference type="InterPro" id="IPR023198">
    <property type="entry name" value="PGP-like_dom2"/>
</dbReference>
<dbReference type="CDD" id="cd02603">
    <property type="entry name" value="HAD_sEH-N_like"/>
    <property type="match status" value="1"/>
</dbReference>
<organism evidence="1 2">
    <name type="scientific">Chitinophaga hostae</name>
    <dbReference type="NCBI Taxonomy" id="2831022"/>
    <lineage>
        <taxon>Bacteria</taxon>
        <taxon>Pseudomonadati</taxon>
        <taxon>Bacteroidota</taxon>
        <taxon>Chitinophagia</taxon>
        <taxon>Chitinophagales</taxon>
        <taxon>Chitinophagaceae</taxon>
        <taxon>Chitinophaga</taxon>
    </lineage>
</organism>
<dbReference type="SUPFAM" id="SSF56784">
    <property type="entry name" value="HAD-like"/>
    <property type="match status" value="1"/>
</dbReference>
<reference evidence="1 2" key="1">
    <citation type="submission" date="2021-04" db="EMBL/GenBank/DDBJ databases">
        <title>Chitinophaga sp. nov., isolated from the rhizosphere soil.</title>
        <authorList>
            <person name="He S."/>
        </authorList>
    </citation>
    <scope>NUCLEOTIDE SEQUENCE [LARGE SCALE GENOMIC DNA]</scope>
    <source>
        <strain evidence="1 2">2R12</strain>
    </source>
</reference>